<evidence type="ECO:0000256" key="1">
    <source>
        <dbReference type="SAM" id="Phobius"/>
    </source>
</evidence>
<feature type="transmembrane region" description="Helical" evidence="1">
    <location>
        <begin position="260"/>
        <end position="282"/>
    </location>
</feature>
<keyword evidence="1" id="KW-1133">Transmembrane helix</keyword>
<name>A0A813VB27_9BILA</name>
<keyword evidence="4" id="KW-1185">Reference proteome</keyword>
<sequence>MDWRAGKSYYTAYNSIDRFDSIIFFYNYFCTWSIGIIFSLILPILFLFAPSSLHTNRTSHFFIICFICLTNMFCLYIQAYMLSGSGEPNLSFHTCRFLVYISTLAKPIELYLTLLFSIERILSKNLLNCISSTNNYRLYFKKFYLLLIFIGMSLIFSIRLYEILKFIKKNSSILNNNIISQDDQIDINNQTDKLNFQYCYRSLNVGIYAKILSFYTIQYWFEYGILIIISLILLSIIIYQYCLPFLQQHTLSRLSVNTKFYISLSSCVILFEFILLGLHFIVTNENNNNTSTQVNYLQMMLFIYNIRCILLPFIICLTTCNPLKQWIYQLIILRPYLDNLNENDQSEVLSSSQQMIS</sequence>
<proteinExistence type="predicted"/>
<feature type="transmembrane region" description="Helical" evidence="1">
    <location>
        <begin position="97"/>
        <end position="122"/>
    </location>
</feature>
<evidence type="ECO:0000313" key="2">
    <source>
        <dbReference type="EMBL" id="CAF0751932.1"/>
    </source>
</evidence>
<feature type="transmembrane region" description="Helical" evidence="1">
    <location>
        <begin position="220"/>
        <end position="239"/>
    </location>
</feature>
<reference evidence="3" key="1">
    <citation type="submission" date="2021-02" db="EMBL/GenBank/DDBJ databases">
        <authorList>
            <person name="Nowell W R."/>
        </authorList>
    </citation>
    <scope>NUCLEOTIDE SEQUENCE</scope>
</reference>
<dbReference type="EMBL" id="CAJNOL010000092">
    <property type="protein sequence ID" value="CAF0837671.1"/>
    <property type="molecule type" value="Genomic_DNA"/>
</dbReference>
<dbReference type="Proteomes" id="UP000663854">
    <property type="component" value="Unassembled WGS sequence"/>
</dbReference>
<comment type="caution">
    <text evidence="3">The sequence shown here is derived from an EMBL/GenBank/DDBJ whole genome shotgun (WGS) entry which is preliminary data.</text>
</comment>
<dbReference type="AlphaFoldDB" id="A0A813VB27"/>
<gene>
    <name evidence="3" type="ORF">JXQ802_LOCUS6018</name>
    <name evidence="2" type="ORF">PYM288_LOCUS2139</name>
</gene>
<accession>A0A813VB27</accession>
<feature type="transmembrane region" description="Helical" evidence="1">
    <location>
        <begin position="302"/>
        <end position="320"/>
    </location>
</feature>
<evidence type="ECO:0000313" key="3">
    <source>
        <dbReference type="EMBL" id="CAF0837671.1"/>
    </source>
</evidence>
<evidence type="ECO:0000313" key="4">
    <source>
        <dbReference type="Proteomes" id="UP000663870"/>
    </source>
</evidence>
<protein>
    <submittedName>
        <fullName evidence="3">Uncharacterized protein</fullName>
    </submittedName>
</protein>
<keyword evidence="1" id="KW-0812">Transmembrane</keyword>
<dbReference type="Proteomes" id="UP000663870">
    <property type="component" value="Unassembled WGS sequence"/>
</dbReference>
<keyword evidence="1" id="KW-0472">Membrane</keyword>
<organism evidence="3 4">
    <name type="scientific">Rotaria sordida</name>
    <dbReference type="NCBI Taxonomy" id="392033"/>
    <lineage>
        <taxon>Eukaryota</taxon>
        <taxon>Metazoa</taxon>
        <taxon>Spiralia</taxon>
        <taxon>Gnathifera</taxon>
        <taxon>Rotifera</taxon>
        <taxon>Eurotatoria</taxon>
        <taxon>Bdelloidea</taxon>
        <taxon>Philodinida</taxon>
        <taxon>Philodinidae</taxon>
        <taxon>Rotaria</taxon>
    </lineage>
</organism>
<dbReference type="EMBL" id="CAJNOH010000013">
    <property type="protein sequence ID" value="CAF0751932.1"/>
    <property type="molecule type" value="Genomic_DNA"/>
</dbReference>
<feature type="transmembrane region" description="Helical" evidence="1">
    <location>
        <begin position="61"/>
        <end position="82"/>
    </location>
</feature>
<feature type="transmembrane region" description="Helical" evidence="1">
    <location>
        <begin position="25"/>
        <end position="49"/>
    </location>
</feature>
<feature type="transmembrane region" description="Helical" evidence="1">
    <location>
        <begin position="143"/>
        <end position="161"/>
    </location>
</feature>